<organism evidence="4 5">
    <name type="scientific">Nonomuraea purpurea</name>
    <dbReference type="NCBI Taxonomy" id="1849276"/>
    <lineage>
        <taxon>Bacteria</taxon>
        <taxon>Bacillati</taxon>
        <taxon>Actinomycetota</taxon>
        <taxon>Actinomycetes</taxon>
        <taxon>Streptosporangiales</taxon>
        <taxon>Streptosporangiaceae</taxon>
        <taxon>Nonomuraea</taxon>
    </lineage>
</organism>
<evidence type="ECO:0000259" key="3">
    <source>
        <dbReference type="Pfam" id="PF11887"/>
    </source>
</evidence>
<dbReference type="Pfam" id="PF02470">
    <property type="entry name" value="MlaD"/>
    <property type="match status" value="1"/>
</dbReference>
<dbReference type="InterPro" id="IPR052336">
    <property type="entry name" value="MlaD_Phospholipid_Transporter"/>
</dbReference>
<feature type="domain" description="Mammalian cell entry C-terminal" evidence="3">
    <location>
        <begin position="124"/>
        <end position="278"/>
    </location>
</feature>
<dbReference type="Proteomes" id="UP001595851">
    <property type="component" value="Unassembled WGS sequence"/>
</dbReference>
<dbReference type="NCBIfam" id="TIGR00996">
    <property type="entry name" value="Mtu_fam_mce"/>
    <property type="match status" value="1"/>
</dbReference>
<keyword evidence="5" id="KW-1185">Reference proteome</keyword>
<evidence type="ECO:0000313" key="4">
    <source>
        <dbReference type="EMBL" id="MFC4007425.1"/>
    </source>
</evidence>
<gene>
    <name evidence="4" type="ORF">ACFOY2_09340</name>
</gene>
<dbReference type="PANTHER" id="PTHR33371">
    <property type="entry name" value="INTERMEMBRANE PHOSPHOLIPID TRANSPORT SYSTEM BINDING PROTEIN MLAD-RELATED"/>
    <property type="match status" value="1"/>
</dbReference>
<evidence type="ECO:0000313" key="5">
    <source>
        <dbReference type="Proteomes" id="UP001595851"/>
    </source>
</evidence>
<dbReference type="InterPro" id="IPR005693">
    <property type="entry name" value="Mce"/>
</dbReference>
<dbReference type="InterPro" id="IPR003399">
    <property type="entry name" value="Mce/MlaD"/>
</dbReference>
<evidence type="ECO:0000259" key="2">
    <source>
        <dbReference type="Pfam" id="PF02470"/>
    </source>
</evidence>
<protein>
    <submittedName>
        <fullName evidence="4">MlaD family protein</fullName>
    </submittedName>
</protein>
<name>A0ABV8G349_9ACTN</name>
<dbReference type="Pfam" id="PF11887">
    <property type="entry name" value="Mce4_CUP1"/>
    <property type="match status" value="1"/>
</dbReference>
<keyword evidence="1" id="KW-0812">Transmembrane</keyword>
<dbReference type="RefSeq" id="WP_379527552.1">
    <property type="nucleotide sequence ID" value="NZ_JBHSBI010000004.1"/>
</dbReference>
<keyword evidence="1" id="KW-0472">Membrane</keyword>
<reference evidence="5" key="1">
    <citation type="journal article" date="2019" name="Int. J. Syst. Evol. Microbiol.">
        <title>The Global Catalogue of Microorganisms (GCM) 10K type strain sequencing project: providing services to taxonomists for standard genome sequencing and annotation.</title>
        <authorList>
            <consortium name="The Broad Institute Genomics Platform"/>
            <consortium name="The Broad Institute Genome Sequencing Center for Infectious Disease"/>
            <person name="Wu L."/>
            <person name="Ma J."/>
        </authorList>
    </citation>
    <scope>NUCLEOTIDE SEQUENCE [LARGE SCALE GENOMIC DNA]</scope>
    <source>
        <strain evidence="5">TBRC 1276</strain>
    </source>
</reference>
<accession>A0ABV8G349</accession>
<feature type="domain" description="Mce/MlaD" evidence="2">
    <location>
        <begin position="38"/>
        <end position="113"/>
    </location>
</feature>
<dbReference type="EMBL" id="JBHSBI010000004">
    <property type="protein sequence ID" value="MFC4007425.1"/>
    <property type="molecule type" value="Genomic_DNA"/>
</dbReference>
<evidence type="ECO:0000256" key="1">
    <source>
        <dbReference type="SAM" id="Phobius"/>
    </source>
</evidence>
<dbReference type="PANTHER" id="PTHR33371:SF16">
    <property type="entry name" value="MCE-FAMILY PROTEIN MCE3F"/>
    <property type="match status" value="1"/>
</dbReference>
<comment type="caution">
    <text evidence="4">The sequence shown here is derived from an EMBL/GenBank/DDBJ whole genome shotgun (WGS) entry which is preliminary data.</text>
</comment>
<keyword evidence="1" id="KW-1133">Transmembrane helix</keyword>
<dbReference type="InterPro" id="IPR024516">
    <property type="entry name" value="Mce_C"/>
</dbReference>
<sequence>MSRFELSLAARVGIAFAVLVVLAAATVFVVRTANEIRGTRIDAVFGRAGQGMDTNSPVKIRGITVGEVTRVSLDAKGRAVVTMHIDPGVRVPRTATAAVEPASVFGPKFVNLRLGSGETTGPYLSGGAVITDTEDPLDLSDTLGDAYRGLDAVDPREVTVIVHTLAKGLDGKGERLRELIGDAGTVVGVAHRQRERARQFLRDAALLGTALSDKGDELISISSDVNVITPDLLRRADKVRALLQEITSISGQVAHGLAKHRENLRAGVHSGERVAALIYAQLGLAGDGVRGLNRLVDLLNELIEAPGPGGTRQLQVEAFVATDICELIVGACGPTDGRR</sequence>
<feature type="transmembrane region" description="Helical" evidence="1">
    <location>
        <begin position="12"/>
        <end position="30"/>
    </location>
</feature>
<proteinExistence type="predicted"/>